<feature type="transmembrane region" description="Helical" evidence="8">
    <location>
        <begin position="123"/>
        <end position="147"/>
    </location>
</feature>
<dbReference type="Gene3D" id="1.10.3720.10">
    <property type="entry name" value="MetI-like"/>
    <property type="match status" value="1"/>
</dbReference>
<feature type="transmembrane region" description="Helical" evidence="8">
    <location>
        <begin position="58"/>
        <end position="80"/>
    </location>
</feature>
<evidence type="ECO:0000256" key="7">
    <source>
        <dbReference type="ARBA" id="ARBA00023136"/>
    </source>
</evidence>
<dbReference type="PANTHER" id="PTHR43357:SF4">
    <property type="entry name" value="INNER MEMBRANE ABC TRANSPORTER PERMEASE PROTEIN YDCV"/>
    <property type="match status" value="1"/>
</dbReference>
<proteinExistence type="inferred from homology"/>
<dbReference type="CDD" id="cd06261">
    <property type="entry name" value="TM_PBP2"/>
    <property type="match status" value="1"/>
</dbReference>
<keyword evidence="6 8" id="KW-1133">Transmembrane helix</keyword>
<name>A0ABV8QVC1_9BACT</name>
<comment type="caution">
    <text evidence="10">The sequence shown here is derived from an EMBL/GenBank/DDBJ whole genome shotgun (WGS) entry which is preliminary data.</text>
</comment>
<evidence type="ECO:0000313" key="10">
    <source>
        <dbReference type="EMBL" id="MFC4262889.1"/>
    </source>
</evidence>
<reference evidence="11" key="1">
    <citation type="journal article" date="2019" name="Int. J. Syst. Evol. Microbiol.">
        <title>The Global Catalogue of Microorganisms (GCM) 10K type strain sequencing project: providing services to taxonomists for standard genome sequencing and annotation.</title>
        <authorList>
            <consortium name="The Broad Institute Genomics Platform"/>
            <consortium name="The Broad Institute Genome Sequencing Center for Infectious Disease"/>
            <person name="Wu L."/>
            <person name="Ma J."/>
        </authorList>
    </citation>
    <scope>NUCLEOTIDE SEQUENCE [LARGE SCALE GENOMIC DNA]</scope>
    <source>
        <strain evidence="11">CECT 8289</strain>
    </source>
</reference>
<keyword evidence="4" id="KW-0997">Cell inner membrane</keyword>
<evidence type="ECO:0000256" key="3">
    <source>
        <dbReference type="ARBA" id="ARBA00022475"/>
    </source>
</evidence>
<gene>
    <name evidence="10" type="ORF">ACFOWM_08380</name>
</gene>
<feature type="transmembrane region" description="Helical" evidence="8">
    <location>
        <begin position="168"/>
        <end position="194"/>
    </location>
</feature>
<dbReference type="Proteomes" id="UP001595907">
    <property type="component" value="Unassembled WGS sequence"/>
</dbReference>
<feature type="transmembrane region" description="Helical" evidence="8">
    <location>
        <begin position="223"/>
        <end position="243"/>
    </location>
</feature>
<dbReference type="SUPFAM" id="SSF161098">
    <property type="entry name" value="MetI-like"/>
    <property type="match status" value="1"/>
</dbReference>
<organism evidence="10 11">
    <name type="scientific">Ferruginibacter yonginensis</name>
    <dbReference type="NCBI Taxonomy" id="1310416"/>
    <lineage>
        <taxon>Bacteria</taxon>
        <taxon>Pseudomonadati</taxon>
        <taxon>Bacteroidota</taxon>
        <taxon>Chitinophagia</taxon>
        <taxon>Chitinophagales</taxon>
        <taxon>Chitinophagaceae</taxon>
        <taxon>Ferruginibacter</taxon>
    </lineage>
</organism>
<sequence>MKSIKIFIASTLCILPIVYILMISLSTNYTYPSLLPAGITFKKYSTLFATTEGMGTSFLTSILIASIVALLATVIGFLSSRAIANSKYHKQWLFCCYFPIALSPVVFAATFHFYFIYVDIAGTLVGVILAQLFIAIPYSILLLSSFWSNQIMAIEQTSYTLGANFKNTFFKVLLPIAKPTLLICFFQVFLLSWFDYGVTSFIGVGKVPTLTIKVFQYINEANIYYAALGSCVIVLPVIILLWVNKRFVFSKIN</sequence>
<dbReference type="EMBL" id="JBHSCZ010000002">
    <property type="protein sequence ID" value="MFC4262889.1"/>
    <property type="molecule type" value="Genomic_DNA"/>
</dbReference>
<dbReference type="RefSeq" id="WP_379708789.1">
    <property type="nucleotide sequence ID" value="NZ_JBHSCZ010000002.1"/>
</dbReference>
<feature type="transmembrane region" description="Helical" evidence="8">
    <location>
        <begin position="92"/>
        <end position="117"/>
    </location>
</feature>
<keyword evidence="11" id="KW-1185">Reference proteome</keyword>
<feature type="domain" description="ABC transmembrane type-1" evidence="9">
    <location>
        <begin position="58"/>
        <end position="244"/>
    </location>
</feature>
<evidence type="ECO:0000256" key="8">
    <source>
        <dbReference type="RuleBase" id="RU363032"/>
    </source>
</evidence>
<protein>
    <submittedName>
        <fullName evidence="10">ABC transporter permease</fullName>
    </submittedName>
</protein>
<dbReference type="PANTHER" id="PTHR43357">
    <property type="entry name" value="INNER MEMBRANE ABC TRANSPORTER PERMEASE PROTEIN YDCV"/>
    <property type="match status" value="1"/>
</dbReference>
<evidence type="ECO:0000256" key="2">
    <source>
        <dbReference type="ARBA" id="ARBA00022448"/>
    </source>
</evidence>
<evidence type="ECO:0000256" key="4">
    <source>
        <dbReference type="ARBA" id="ARBA00022519"/>
    </source>
</evidence>
<evidence type="ECO:0000256" key="6">
    <source>
        <dbReference type="ARBA" id="ARBA00022989"/>
    </source>
</evidence>
<dbReference type="InterPro" id="IPR035906">
    <property type="entry name" value="MetI-like_sf"/>
</dbReference>
<keyword evidence="2 8" id="KW-0813">Transport</keyword>
<keyword evidence="3" id="KW-1003">Cell membrane</keyword>
<dbReference type="InterPro" id="IPR000515">
    <property type="entry name" value="MetI-like"/>
</dbReference>
<evidence type="ECO:0000259" key="9">
    <source>
        <dbReference type="PROSITE" id="PS50928"/>
    </source>
</evidence>
<dbReference type="PROSITE" id="PS50928">
    <property type="entry name" value="ABC_TM1"/>
    <property type="match status" value="1"/>
</dbReference>
<evidence type="ECO:0000256" key="5">
    <source>
        <dbReference type="ARBA" id="ARBA00022692"/>
    </source>
</evidence>
<evidence type="ECO:0000313" key="11">
    <source>
        <dbReference type="Proteomes" id="UP001595907"/>
    </source>
</evidence>
<dbReference type="Pfam" id="PF00528">
    <property type="entry name" value="BPD_transp_1"/>
    <property type="match status" value="1"/>
</dbReference>
<keyword evidence="7 8" id="KW-0472">Membrane</keyword>
<evidence type="ECO:0000256" key="1">
    <source>
        <dbReference type="ARBA" id="ARBA00004429"/>
    </source>
</evidence>
<comment type="similarity">
    <text evidence="8">Belongs to the binding-protein-dependent transport system permease family.</text>
</comment>
<keyword evidence="5 8" id="KW-0812">Transmembrane</keyword>
<accession>A0ABV8QVC1</accession>
<comment type="subcellular location">
    <subcellularLocation>
        <location evidence="1">Cell inner membrane</location>
        <topology evidence="1">Multi-pass membrane protein</topology>
    </subcellularLocation>
    <subcellularLocation>
        <location evidence="8">Cell membrane</location>
        <topology evidence="8">Multi-pass membrane protein</topology>
    </subcellularLocation>
</comment>
<feature type="transmembrane region" description="Helical" evidence="8">
    <location>
        <begin position="7"/>
        <end position="25"/>
    </location>
</feature>